<evidence type="ECO:0000256" key="5">
    <source>
        <dbReference type="ARBA" id="ARBA00022695"/>
    </source>
</evidence>
<dbReference type="PANTHER" id="PTHR21342:SF1">
    <property type="entry name" value="PHOSPHOPANTETHEINE ADENYLYLTRANSFERASE"/>
    <property type="match status" value="1"/>
</dbReference>
<dbReference type="NCBIfam" id="TIGR00125">
    <property type="entry name" value="cyt_tran_rel"/>
    <property type="match status" value="1"/>
</dbReference>
<proteinExistence type="predicted"/>
<dbReference type="AlphaFoldDB" id="D4G8U3"/>
<dbReference type="PANTHER" id="PTHR21342">
    <property type="entry name" value="PHOSPHOPANTETHEINE ADENYLYLTRANSFERASE"/>
    <property type="match status" value="1"/>
</dbReference>
<dbReference type="SUPFAM" id="SSF52374">
    <property type="entry name" value="Nucleotidylyl transferase"/>
    <property type="match status" value="1"/>
</dbReference>
<dbReference type="KEGG" id="rip:RIEPE_0515"/>
<keyword evidence="3" id="KW-0963">Cytoplasm</keyword>
<evidence type="ECO:0000259" key="11">
    <source>
        <dbReference type="Pfam" id="PF01467"/>
    </source>
</evidence>
<feature type="domain" description="Cytidyltransferase-like" evidence="11">
    <location>
        <begin position="7"/>
        <end position="44"/>
    </location>
</feature>
<evidence type="ECO:0000256" key="9">
    <source>
        <dbReference type="ARBA" id="ARBA00022993"/>
    </source>
</evidence>
<gene>
    <name evidence="12" type="ordered locus">RIEPE_0515</name>
</gene>
<dbReference type="HOGENOM" id="CLU_211236_1_0_6"/>
<keyword evidence="5 12" id="KW-0548">Nucleotidyltransferase</keyword>
<evidence type="ECO:0000256" key="8">
    <source>
        <dbReference type="ARBA" id="ARBA00022842"/>
    </source>
</evidence>
<protein>
    <recommendedName>
        <fullName evidence="2">Phosphopantetheine adenylyltransferase</fullName>
        <ecNumber evidence="1">2.7.7.3</ecNumber>
    </recommendedName>
</protein>
<keyword evidence="4 12" id="KW-0808">Transferase</keyword>
<keyword evidence="8" id="KW-0460">Magnesium</keyword>
<dbReference type="InterPro" id="IPR014729">
    <property type="entry name" value="Rossmann-like_a/b/a_fold"/>
</dbReference>
<organism evidence="12 13">
    <name type="scientific">Riesia pediculicola (strain USDA)</name>
    <dbReference type="NCBI Taxonomy" id="515618"/>
    <lineage>
        <taxon>Bacteria</taxon>
        <taxon>Pseudomonadati</taxon>
        <taxon>Pseudomonadota</taxon>
        <taxon>Gammaproteobacteria</taxon>
        <taxon>Enterobacterales</taxon>
        <taxon>Enterobacteriaceae</taxon>
        <taxon>Candidatus Riesia</taxon>
    </lineage>
</organism>
<evidence type="ECO:0000256" key="10">
    <source>
        <dbReference type="ARBA" id="ARBA00029346"/>
    </source>
</evidence>
<dbReference type="Gene3D" id="3.40.50.620">
    <property type="entry name" value="HUPs"/>
    <property type="match status" value="1"/>
</dbReference>
<evidence type="ECO:0000313" key="13">
    <source>
        <dbReference type="Proteomes" id="UP000001700"/>
    </source>
</evidence>
<evidence type="ECO:0000256" key="3">
    <source>
        <dbReference type="ARBA" id="ARBA00022490"/>
    </source>
</evidence>
<sequence length="48" mass="5286">MKKKSAIYSGSFDPPTIGHVDIIVRASSIFDQIIVGIANNLKKNTSFY</sequence>
<dbReference type="InterPro" id="IPR001980">
    <property type="entry name" value="PPAT"/>
</dbReference>
<dbReference type="Pfam" id="PF01467">
    <property type="entry name" value="CTP_transf_like"/>
    <property type="match status" value="1"/>
</dbReference>
<accession>D4G8U3</accession>
<dbReference type="STRING" id="515618.RIEPE_0515"/>
<keyword evidence="7" id="KW-0067">ATP-binding</keyword>
<evidence type="ECO:0000256" key="7">
    <source>
        <dbReference type="ARBA" id="ARBA00022840"/>
    </source>
</evidence>
<dbReference type="GO" id="GO:0015937">
    <property type="term" value="P:coenzyme A biosynthetic process"/>
    <property type="evidence" value="ECO:0007669"/>
    <property type="project" value="UniProtKB-KW"/>
</dbReference>
<reference evidence="12" key="1">
    <citation type="submission" date="2008-05" db="EMBL/GenBank/DDBJ databases">
        <title>Genome sequence of Riesia pediculicola USDA.</title>
        <authorList>
            <person name="Kirkness E.F."/>
        </authorList>
    </citation>
    <scope>NUCLEOTIDE SEQUENCE [LARGE SCALE GENOMIC DNA]</scope>
    <source>
        <strain evidence="12">USDA</strain>
    </source>
</reference>
<name>D4G8U3_RIEPU</name>
<keyword evidence="6" id="KW-0547">Nucleotide-binding</keyword>
<dbReference type="EC" id="2.7.7.3" evidence="1"/>
<comment type="catalytic activity">
    <reaction evidence="10">
        <text>(R)-4'-phosphopantetheine + ATP + H(+) = 3'-dephospho-CoA + diphosphate</text>
        <dbReference type="Rhea" id="RHEA:19801"/>
        <dbReference type="ChEBI" id="CHEBI:15378"/>
        <dbReference type="ChEBI" id="CHEBI:30616"/>
        <dbReference type="ChEBI" id="CHEBI:33019"/>
        <dbReference type="ChEBI" id="CHEBI:57328"/>
        <dbReference type="ChEBI" id="CHEBI:61723"/>
        <dbReference type="EC" id="2.7.7.3"/>
    </reaction>
</comment>
<evidence type="ECO:0000256" key="1">
    <source>
        <dbReference type="ARBA" id="ARBA00012392"/>
    </source>
</evidence>
<evidence type="ECO:0000256" key="6">
    <source>
        <dbReference type="ARBA" id="ARBA00022741"/>
    </source>
</evidence>
<keyword evidence="9" id="KW-0173">Coenzyme A biosynthesis</keyword>
<dbReference type="PRINTS" id="PR01020">
    <property type="entry name" value="LPSBIOSNTHSS"/>
</dbReference>
<evidence type="ECO:0000256" key="4">
    <source>
        <dbReference type="ARBA" id="ARBA00022679"/>
    </source>
</evidence>
<keyword evidence="13" id="KW-1185">Reference proteome</keyword>
<dbReference type="EMBL" id="CP001085">
    <property type="protein sequence ID" value="ADD79477.1"/>
    <property type="molecule type" value="Genomic_DNA"/>
</dbReference>
<dbReference type="InterPro" id="IPR004821">
    <property type="entry name" value="Cyt_trans-like"/>
</dbReference>
<evidence type="ECO:0000256" key="2">
    <source>
        <dbReference type="ARBA" id="ARBA00013868"/>
    </source>
</evidence>
<dbReference type="GO" id="GO:0004595">
    <property type="term" value="F:pantetheine-phosphate adenylyltransferase activity"/>
    <property type="evidence" value="ECO:0007669"/>
    <property type="project" value="UniProtKB-EC"/>
</dbReference>
<dbReference type="GO" id="GO:0005524">
    <property type="term" value="F:ATP binding"/>
    <property type="evidence" value="ECO:0007669"/>
    <property type="project" value="UniProtKB-KW"/>
</dbReference>
<dbReference type="eggNOG" id="COG0669">
    <property type="taxonomic scope" value="Bacteria"/>
</dbReference>
<dbReference type="Proteomes" id="UP000001700">
    <property type="component" value="Chromosome"/>
</dbReference>
<evidence type="ECO:0000313" key="12">
    <source>
        <dbReference type="EMBL" id="ADD79477.1"/>
    </source>
</evidence>